<organism evidence="2 3">
    <name type="scientific">Emiliania huxleyi (strain CCMP1516)</name>
    <dbReference type="NCBI Taxonomy" id="280463"/>
    <lineage>
        <taxon>Eukaryota</taxon>
        <taxon>Haptista</taxon>
        <taxon>Haptophyta</taxon>
        <taxon>Prymnesiophyceae</taxon>
        <taxon>Isochrysidales</taxon>
        <taxon>Noelaerhabdaceae</taxon>
        <taxon>Emiliania</taxon>
    </lineage>
</organism>
<dbReference type="STRING" id="2903.R1DZG6"/>
<dbReference type="OMA" id="GRRHTHE"/>
<dbReference type="KEGG" id="ehx:EMIHUDRAFT_459192"/>
<name>A0A0D3IY56_EMIH1</name>
<proteinExistence type="predicted"/>
<accession>A0A0D3IY56</accession>
<evidence type="ECO:0000313" key="2">
    <source>
        <dbReference type="EnsemblProtists" id="EOD16191"/>
    </source>
</evidence>
<feature type="region of interest" description="Disordered" evidence="1">
    <location>
        <begin position="612"/>
        <end position="638"/>
    </location>
</feature>
<sequence>MLDDFRDLLTLEEQRLAWGGSAAERKAMVRKLLTQAGFADEDYQLGRTMVFGSAGLEAQFAERARELRERREADERARQREAEAMSAEQKARLAEMEREREEAHAAMLAAAEAATVDAEKRRLEAEAEARAKDAELEATRAAMQQELEERRAAADAAEAQRAADEAALEEARREEEARLLEAAQRQRAAEEQARALAEKAARAQEEVGEAFSAMAAAKAVAEAQAAAAAAARAAADKAREGEEASKEESRREREARERSEAALASTEKRLQDASHRALAAMEASREEARRLTAEREKAEEELRCDGVARLERLQAEHRAEVELLRAALTTEAEQRAEALEQRRRAEVAEAERLAQEWRARCEGLEAEAAEKEEKLEAALLLEMGQREELERQNQVMLDELSNYELLGRRHTHEVRMFEGEVELARDELREAQRQNEQLQQGSAGMEELLQRLARAEIDFHSRRLEAPPAEQTTRQAKATHDLWNRRGRETNPGVMEGGLTVEGRALTRVAWLYFRQASEVLRQRRAAAEASTRRASGLGSGGGPNLELLRLEYQSLVSAANMTRKLDEEAAVAEYSEIQTSAVLLEHAGADEGLRKVLSEARRHLAKAEEMQREAQARHTLAHSLPSAPSSRALRASSVAEPRLPGPLSLTLSPLRPGAIGLAHEAGKASYRVGLESAALSRVAEHGLAAFGRITPLHPVAAGEGAWAAAAPAEATLFAWAFPLAGARGTGLVPQSDEERFVVFGGFVYFDGLSRVCGVRAASPGVGLAFDGPNSLLDELSHGARVREVLLERGLCNPASLPSLRDCGVDEHWWLAPGQQIADEDGSAWPHGAFVCLYAEPSAHLDCFFACRPPS</sequence>
<dbReference type="Proteomes" id="UP000013827">
    <property type="component" value="Unassembled WGS sequence"/>
</dbReference>
<protein>
    <submittedName>
        <fullName evidence="2">Uncharacterized protein</fullName>
    </submittedName>
</protein>
<reference evidence="3" key="1">
    <citation type="journal article" date="2013" name="Nature">
        <title>Pan genome of the phytoplankton Emiliania underpins its global distribution.</title>
        <authorList>
            <person name="Read B.A."/>
            <person name="Kegel J."/>
            <person name="Klute M.J."/>
            <person name="Kuo A."/>
            <person name="Lefebvre S.C."/>
            <person name="Maumus F."/>
            <person name="Mayer C."/>
            <person name="Miller J."/>
            <person name="Monier A."/>
            <person name="Salamov A."/>
            <person name="Young J."/>
            <person name="Aguilar M."/>
            <person name="Claverie J.M."/>
            <person name="Frickenhaus S."/>
            <person name="Gonzalez K."/>
            <person name="Herman E.K."/>
            <person name="Lin Y.C."/>
            <person name="Napier J."/>
            <person name="Ogata H."/>
            <person name="Sarno A.F."/>
            <person name="Shmutz J."/>
            <person name="Schroeder D."/>
            <person name="de Vargas C."/>
            <person name="Verret F."/>
            <person name="von Dassow P."/>
            <person name="Valentin K."/>
            <person name="Van de Peer Y."/>
            <person name="Wheeler G."/>
            <person name="Dacks J.B."/>
            <person name="Delwiche C.F."/>
            <person name="Dyhrman S.T."/>
            <person name="Glockner G."/>
            <person name="John U."/>
            <person name="Richards T."/>
            <person name="Worden A.Z."/>
            <person name="Zhang X."/>
            <person name="Grigoriev I.V."/>
            <person name="Allen A.E."/>
            <person name="Bidle K."/>
            <person name="Borodovsky M."/>
            <person name="Bowler C."/>
            <person name="Brownlee C."/>
            <person name="Cock J.M."/>
            <person name="Elias M."/>
            <person name="Gladyshev V.N."/>
            <person name="Groth M."/>
            <person name="Guda C."/>
            <person name="Hadaegh A."/>
            <person name="Iglesias-Rodriguez M.D."/>
            <person name="Jenkins J."/>
            <person name="Jones B.M."/>
            <person name="Lawson T."/>
            <person name="Leese F."/>
            <person name="Lindquist E."/>
            <person name="Lobanov A."/>
            <person name="Lomsadze A."/>
            <person name="Malik S.B."/>
            <person name="Marsh M.E."/>
            <person name="Mackinder L."/>
            <person name="Mock T."/>
            <person name="Mueller-Roeber B."/>
            <person name="Pagarete A."/>
            <person name="Parker M."/>
            <person name="Probert I."/>
            <person name="Quesneville H."/>
            <person name="Raines C."/>
            <person name="Rensing S.A."/>
            <person name="Riano-Pachon D.M."/>
            <person name="Richier S."/>
            <person name="Rokitta S."/>
            <person name="Shiraiwa Y."/>
            <person name="Soanes D.M."/>
            <person name="van der Giezen M."/>
            <person name="Wahlund T.M."/>
            <person name="Williams B."/>
            <person name="Wilson W."/>
            <person name="Wolfe G."/>
            <person name="Wurch L.L."/>
        </authorList>
    </citation>
    <scope>NUCLEOTIDE SEQUENCE</scope>
</reference>
<dbReference type="RefSeq" id="XP_005768620.1">
    <property type="nucleotide sequence ID" value="XM_005768563.1"/>
</dbReference>
<dbReference type="PaxDb" id="2903-EOD16191"/>
<dbReference type="AlphaFoldDB" id="A0A0D3IY56"/>
<keyword evidence="3" id="KW-1185">Reference proteome</keyword>
<feature type="region of interest" description="Disordered" evidence="1">
    <location>
        <begin position="223"/>
        <end position="272"/>
    </location>
</feature>
<feature type="compositionally biased region" description="Basic and acidic residues" evidence="1">
    <location>
        <begin position="161"/>
        <end position="179"/>
    </location>
</feature>
<dbReference type="EnsemblProtists" id="EOD16191">
    <property type="protein sequence ID" value="EOD16191"/>
    <property type="gene ID" value="EMIHUDRAFT_459192"/>
</dbReference>
<feature type="compositionally biased region" description="Low complexity" evidence="1">
    <location>
        <begin position="624"/>
        <end position="638"/>
    </location>
</feature>
<dbReference type="GeneID" id="17262335"/>
<feature type="compositionally biased region" description="Low complexity" evidence="1">
    <location>
        <begin position="223"/>
        <end position="233"/>
    </location>
</feature>
<feature type="compositionally biased region" description="Basic and acidic residues" evidence="1">
    <location>
        <begin position="187"/>
        <end position="205"/>
    </location>
</feature>
<evidence type="ECO:0000313" key="3">
    <source>
        <dbReference type="Proteomes" id="UP000013827"/>
    </source>
</evidence>
<feature type="region of interest" description="Disordered" evidence="1">
    <location>
        <begin position="149"/>
        <end position="207"/>
    </location>
</feature>
<feature type="compositionally biased region" description="Basic and acidic residues" evidence="1">
    <location>
        <begin position="234"/>
        <end position="272"/>
    </location>
</feature>
<reference evidence="2" key="2">
    <citation type="submission" date="2024-10" db="UniProtKB">
        <authorList>
            <consortium name="EnsemblProtists"/>
        </authorList>
    </citation>
    <scope>IDENTIFICATION</scope>
</reference>
<dbReference type="HOGENOM" id="CLU_334178_0_0_1"/>
<evidence type="ECO:0000256" key="1">
    <source>
        <dbReference type="SAM" id="MobiDB-lite"/>
    </source>
</evidence>